<keyword evidence="2" id="KW-1185">Reference proteome</keyword>
<dbReference type="AlphaFoldDB" id="A0A8X6SYM9"/>
<evidence type="ECO:0000313" key="2">
    <source>
        <dbReference type="Proteomes" id="UP000887013"/>
    </source>
</evidence>
<feature type="non-terminal residue" evidence="1">
    <location>
        <position position="1"/>
    </location>
</feature>
<evidence type="ECO:0000313" key="1">
    <source>
        <dbReference type="EMBL" id="GFS69467.1"/>
    </source>
</evidence>
<sequence length="67" mass="7689">DKSLDEEDGSVPRSEIKDSQLKVIIEEDPHNTIQEVAQELNVDHSTVVRHLFLLKNQKSSTNRYLTT</sequence>
<protein>
    <submittedName>
        <fullName evidence="1">Uncharacterized protein</fullName>
    </submittedName>
</protein>
<dbReference type="InterPro" id="IPR036390">
    <property type="entry name" value="WH_DNA-bd_sf"/>
</dbReference>
<organism evidence="1 2">
    <name type="scientific">Nephila pilipes</name>
    <name type="common">Giant wood spider</name>
    <name type="synonym">Nephila maculata</name>
    <dbReference type="NCBI Taxonomy" id="299642"/>
    <lineage>
        <taxon>Eukaryota</taxon>
        <taxon>Metazoa</taxon>
        <taxon>Ecdysozoa</taxon>
        <taxon>Arthropoda</taxon>
        <taxon>Chelicerata</taxon>
        <taxon>Arachnida</taxon>
        <taxon>Araneae</taxon>
        <taxon>Araneomorphae</taxon>
        <taxon>Entelegynae</taxon>
        <taxon>Araneoidea</taxon>
        <taxon>Nephilidae</taxon>
        <taxon>Nephila</taxon>
    </lineage>
</organism>
<proteinExistence type="predicted"/>
<gene>
    <name evidence="1" type="ORF">NPIL_47851</name>
</gene>
<dbReference type="SUPFAM" id="SSF46785">
    <property type="entry name" value="Winged helix' DNA-binding domain"/>
    <property type="match status" value="1"/>
</dbReference>
<dbReference type="Proteomes" id="UP000887013">
    <property type="component" value="Unassembled WGS sequence"/>
</dbReference>
<comment type="caution">
    <text evidence="1">The sequence shown here is derived from an EMBL/GenBank/DDBJ whole genome shotgun (WGS) entry which is preliminary data.</text>
</comment>
<dbReference type="OrthoDB" id="10032414at2759"/>
<dbReference type="EMBL" id="BMAW01000547">
    <property type="protein sequence ID" value="GFS69467.1"/>
    <property type="molecule type" value="Genomic_DNA"/>
</dbReference>
<accession>A0A8X6SYM9</accession>
<dbReference type="Gene3D" id="1.10.10.10">
    <property type="entry name" value="Winged helix-like DNA-binding domain superfamily/Winged helix DNA-binding domain"/>
    <property type="match status" value="1"/>
</dbReference>
<reference evidence="1" key="1">
    <citation type="submission" date="2020-08" db="EMBL/GenBank/DDBJ databases">
        <title>Multicomponent nature underlies the extraordinary mechanical properties of spider dragline silk.</title>
        <authorList>
            <person name="Kono N."/>
            <person name="Nakamura H."/>
            <person name="Mori M."/>
            <person name="Yoshida Y."/>
            <person name="Ohtoshi R."/>
            <person name="Malay A.D."/>
            <person name="Moran D.A.P."/>
            <person name="Tomita M."/>
            <person name="Numata K."/>
            <person name="Arakawa K."/>
        </authorList>
    </citation>
    <scope>NUCLEOTIDE SEQUENCE</scope>
</reference>
<dbReference type="InterPro" id="IPR036388">
    <property type="entry name" value="WH-like_DNA-bd_sf"/>
</dbReference>
<name>A0A8X6SYM9_NEPPI</name>